<keyword evidence="2" id="KW-0812">Transmembrane</keyword>
<gene>
    <name evidence="3" type="ORF">K435DRAFT_963496</name>
</gene>
<feature type="region of interest" description="Disordered" evidence="1">
    <location>
        <begin position="99"/>
        <end position="127"/>
    </location>
</feature>
<keyword evidence="2" id="KW-0472">Membrane</keyword>
<dbReference type="Proteomes" id="UP000297245">
    <property type="component" value="Unassembled WGS sequence"/>
</dbReference>
<keyword evidence="4" id="KW-1185">Reference proteome</keyword>
<dbReference type="AlphaFoldDB" id="A0A4S8MH83"/>
<feature type="compositionally biased region" description="Polar residues" evidence="1">
    <location>
        <begin position="294"/>
        <end position="319"/>
    </location>
</feature>
<feature type="region of interest" description="Disordered" evidence="1">
    <location>
        <begin position="178"/>
        <end position="208"/>
    </location>
</feature>
<evidence type="ECO:0000313" key="4">
    <source>
        <dbReference type="Proteomes" id="UP000297245"/>
    </source>
</evidence>
<dbReference type="EMBL" id="ML179089">
    <property type="protein sequence ID" value="THV01504.1"/>
    <property type="molecule type" value="Genomic_DNA"/>
</dbReference>
<feature type="region of interest" description="Disordered" evidence="1">
    <location>
        <begin position="273"/>
        <end position="319"/>
    </location>
</feature>
<feature type="transmembrane region" description="Helical" evidence="2">
    <location>
        <begin position="427"/>
        <end position="447"/>
    </location>
</feature>
<proteinExistence type="predicted"/>
<feature type="compositionally biased region" description="Polar residues" evidence="1">
    <location>
        <begin position="109"/>
        <end position="127"/>
    </location>
</feature>
<keyword evidence="2" id="KW-1133">Transmembrane helix</keyword>
<evidence type="ECO:0000313" key="3">
    <source>
        <dbReference type="EMBL" id="THV01504.1"/>
    </source>
</evidence>
<sequence>MKAKRPQDYGDVEKNYHLLRSIPPDIQLGRKARMDEELEVTQPLNTARDERPSGDMDIYSQSSGSSISASAFLRLPRPGTSNSSPFVSGHALGTITKRVHDNRPGSIDRPSQTIPGTQQEHSYHQNSRTGLHASLYQNPSLARGSMLLYRISPVALSSATTIVSTKPMATLIEPPTLLSHPMHRDNHSISSNPSNLNPDTLSNPDSEPRFCSHLLSQYAYVDSRSSLQSSSMSERSNSMMSMSVSLGTDSKYPVYPTAYTQTYLPMDMAKRASSSSSSSASSESALPPGLGLSHSGTQVQARGRRQISQDPLTSNETTINSSMATGGLIAYIYDPDEDDPDADDEDDEDWAKDPLMMRIHNDNSGFASSISLHSLDSGIDLGSADTCNAPRQLVNAYGGLGSGRKRVEMIIEPRPPLTLSLRAISNLAALVVVFGGLIGLFFVWPVMNGIAS</sequence>
<feature type="compositionally biased region" description="Low complexity" evidence="1">
    <location>
        <begin position="273"/>
        <end position="285"/>
    </location>
</feature>
<protein>
    <submittedName>
        <fullName evidence="3">Uncharacterized protein</fullName>
    </submittedName>
</protein>
<evidence type="ECO:0000256" key="1">
    <source>
        <dbReference type="SAM" id="MobiDB-lite"/>
    </source>
</evidence>
<accession>A0A4S8MH83</accession>
<feature type="compositionally biased region" description="Polar residues" evidence="1">
    <location>
        <begin position="188"/>
        <end position="205"/>
    </location>
</feature>
<evidence type="ECO:0000256" key="2">
    <source>
        <dbReference type="SAM" id="Phobius"/>
    </source>
</evidence>
<name>A0A4S8MH83_DENBC</name>
<reference evidence="3 4" key="1">
    <citation type="journal article" date="2019" name="Nat. Ecol. Evol.">
        <title>Megaphylogeny resolves global patterns of mushroom evolution.</title>
        <authorList>
            <person name="Varga T."/>
            <person name="Krizsan K."/>
            <person name="Foldi C."/>
            <person name="Dima B."/>
            <person name="Sanchez-Garcia M."/>
            <person name="Sanchez-Ramirez S."/>
            <person name="Szollosi G.J."/>
            <person name="Szarkandi J.G."/>
            <person name="Papp V."/>
            <person name="Albert L."/>
            <person name="Andreopoulos W."/>
            <person name="Angelini C."/>
            <person name="Antonin V."/>
            <person name="Barry K.W."/>
            <person name="Bougher N.L."/>
            <person name="Buchanan P."/>
            <person name="Buyck B."/>
            <person name="Bense V."/>
            <person name="Catcheside P."/>
            <person name="Chovatia M."/>
            <person name="Cooper J."/>
            <person name="Damon W."/>
            <person name="Desjardin D."/>
            <person name="Finy P."/>
            <person name="Geml J."/>
            <person name="Haridas S."/>
            <person name="Hughes K."/>
            <person name="Justo A."/>
            <person name="Karasinski D."/>
            <person name="Kautmanova I."/>
            <person name="Kiss B."/>
            <person name="Kocsube S."/>
            <person name="Kotiranta H."/>
            <person name="LaButti K.M."/>
            <person name="Lechner B.E."/>
            <person name="Liimatainen K."/>
            <person name="Lipzen A."/>
            <person name="Lukacs Z."/>
            <person name="Mihaltcheva S."/>
            <person name="Morgado L.N."/>
            <person name="Niskanen T."/>
            <person name="Noordeloos M.E."/>
            <person name="Ohm R.A."/>
            <person name="Ortiz-Santana B."/>
            <person name="Ovrebo C."/>
            <person name="Racz N."/>
            <person name="Riley R."/>
            <person name="Savchenko A."/>
            <person name="Shiryaev A."/>
            <person name="Soop K."/>
            <person name="Spirin V."/>
            <person name="Szebenyi C."/>
            <person name="Tomsovsky M."/>
            <person name="Tulloss R.E."/>
            <person name="Uehling J."/>
            <person name="Grigoriev I.V."/>
            <person name="Vagvolgyi C."/>
            <person name="Papp T."/>
            <person name="Martin F.M."/>
            <person name="Miettinen O."/>
            <person name="Hibbett D.S."/>
            <person name="Nagy L.G."/>
        </authorList>
    </citation>
    <scope>NUCLEOTIDE SEQUENCE [LARGE SCALE GENOMIC DNA]</scope>
    <source>
        <strain evidence="3 4">CBS 962.96</strain>
    </source>
</reference>
<organism evidence="3 4">
    <name type="scientific">Dendrothele bispora (strain CBS 962.96)</name>
    <dbReference type="NCBI Taxonomy" id="1314807"/>
    <lineage>
        <taxon>Eukaryota</taxon>
        <taxon>Fungi</taxon>
        <taxon>Dikarya</taxon>
        <taxon>Basidiomycota</taxon>
        <taxon>Agaricomycotina</taxon>
        <taxon>Agaricomycetes</taxon>
        <taxon>Agaricomycetidae</taxon>
        <taxon>Agaricales</taxon>
        <taxon>Agaricales incertae sedis</taxon>
        <taxon>Dendrothele</taxon>
    </lineage>
</organism>